<keyword evidence="2 4" id="KW-0689">Ribosomal protein</keyword>
<dbReference type="PANTHER" id="PTHR13479">
    <property type="entry name" value="30S RIBOSOMAL PROTEIN S18"/>
    <property type="match status" value="1"/>
</dbReference>
<evidence type="ECO:0000256" key="2">
    <source>
        <dbReference type="ARBA" id="ARBA00022980"/>
    </source>
</evidence>
<comment type="caution">
    <text evidence="6">The sequence shown here is derived from an EMBL/GenBank/DDBJ whole genome shotgun (WGS) entry which is preliminary data.</text>
</comment>
<dbReference type="InterPro" id="IPR001648">
    <property type="entry name" value="Ribosomal_bS18"/>
</dbReference>
<comment type="function">
    <text evidence="4">Binds as a heterodimer with protein bS6 to the central domain of the 16S rRNA, where it helps stabilize the platform of the 30S subunit.</text>
</comment>
<evidence type="ECO:0000256" key="1">
    <source>
        <dbReference type="ARBA" id="ARBA00005589"/>
    </source>
</evidence>
<evidence type="ECO:0000256" key="3">
    <source>
        <dbReference type="ARBA" id="ARBA00023274"/>
    </source>
</evidence>
<dbReference type="PANTHER" id="PTHR13479:SF40">
    <property type="entry name" value="SMALL RIBOSOMAL SUBUNIT PROTEIN BS18M"/>
    <property type="match status" value="1"/>
</dbReference>
<keyword evidence="4" id="KW-0694">RNA-binding</keyword>
<sequence>MKKKQKPIIKKRFINIGPLPRALEVSYKNPDILRKFLSDRHKIHPRKLTRVPSSLQRLVTREVKKARIMVLLPFTERHENH</sequence>
<dbReference type="SUPFAM" id="SSF46911">
    <property type="entry name" value="Ribosomal protein S18"/>
    <property type="match status" value="1"/>
</dbReference>
<dbReference type="Proteomes" id="UP000230340">
    <property type="component" value="Unassembled WGS sequence"/>
</dbReference>
<dbReference type="GO" id="GO:0070181">
    <property type="term" value="F:small ribosomal subunit rRNA binding"/>
    <property type="evidence" value="ECO:0007669"/>
    <property type="project" value="TreeGrafter"/>
</dbReference>
<proteinExistence type="inferred from homology"/>
<evidence type="ECO:0000256" key="5">
    <source>
        <dbReference type="RuleBase" id="RU003910"/>
    </source>
</evidence>
<comment type="subunit">
    <text evidence="4">Part of the 30S ribosomal subunit. Forms a tight heterodimer with protein bS6.</text>
</comment>
<dbReference type="InterPro" id="IPR036870">
    <property type="entry name" value="Ribosomal_bS18_sf"/>
</dbReference>
<dbReference type="GO" id="GO:1990904">
    <property type="term" value="C:ribonucleoprotein complex"/>
    <property type="evidence" value="ECO:0007669"/>
    <property type="project" value="UniProtKB-KW"/>
</dbReference>
<dbReference type="PRINTS" id="PR00974">
    <property type="entry name" value="RIBOSOMALS18"/>
</dbReference>
<evidence type="ECO:0000256" key="4">
    <source>
        <dbReference type="HAMAP-Rule" id="MF_00270"/>
    </source>
</evidence>
<protein>
    <recommendedName>
        <fullName evidence="4">Small ribosomal subunit protein bS18</fullName>
    </recommendedName>
</protein>
<organism evidence="6 7">
    <name type="scientific">candidate division WWE3 bacterium CG08_land_8_20_14_0_20_40_13</name>
    <dbReference type="NCBI Taxonomy" id="1975084"/>
    <lineage>
        <taxon>Bacteria</taxon>
        <taxon>Katanobacteria</taxon>
    </lineage>
</organism>
<dbReference type="EMBL" id="PEYT01000027">
    <property type="protein sequence ID" value="PIS22877.1"/>
    <property type="molecule type" value="Genomic_DNA"/>
</dbReference>
<dbReference type="NCBIfam" id="TIGR00165">
    <property type="entry name" value="S18"/>
    <property type="match status" value="1"/>
</dbReference>
<evidence type="ECO:0000313" key="7">
    <source>
        <dbReference type="Proteomes" id="UP000230340"/>
    </source>
</evidence>
<keyword evidence="4" id="KW-0699">rRNA-binding</keyword>
<dbReference type="GO" id="GO:0003735">
    <property type="term" value="F:structural constituent of ribosome"/>
    <property type="evidence" value="ECO:0007669"/>
    <property type="project" value="InterPro"/>
</dbReference>
<dbReference type="GO" id="GO:0005840">
    <property type="term" value="C:ribosome"/>
    <property type="evidence" value="ECO:0007669"/>
    <property type="project" value="UniProtKB-KW"/>
</dbReference>
<keyword evidence="3 4" id="KW-0687">Ribonucleoprotein</keyword>
<evidence type="ECO:0000313" key="6">
    <source>
        <dbReference type="EMBL" id="PIS22877.1"/>
    </source>
</evidence>
<comment type="similarity">
    <text evidence="1 4 5">Belongs to the bacterial ribosomal protein bS18 family.</text>
</comment>
<gene>
    <name evidence="4 6" type="primary">rpsR</name>
    <name evidence="6" type="ORF">COT49_03155</name>
</gene>
<dbReference type="GO" id="GO:0006412">
    <property type="term" value="P:translation"/>
    <property type="evidence" value="ECO:0007669"/>
    <property type="project" value="UniProtKB-UniRule"/>
</dbReference>
<reference evidence="7" key="1">
    <citation type="submission" date="2017-09" db="EMBL/GenBank/DDBJ databases">
        <title>Depth-based differentiation of microbial function through sediment-hosted aquifers and enrichment of novel symbionts in the deep terrestrial subsurface.</title>
        <authorList>
            <person name="Probst A.J."/>
            <person name="Ladd B."/>
            <person name="Jarett J.K."/>
            <person name="Geller-Mcgrath D.E."/>
            <person name="Sieber C.M.K."/>
            <person name="Emerson J.B."/>
            <person name="Anantharaman K."/>
            <person name="Thomas B.C."/>
            <person name="Malmstrom R."/>
            <person name="Stieglmeier M."/>
            <person name="Klingl A."/>
            <person name="Woyke T."/>
            <person name="Ryan C.M."/>
            <person name="Banfield J.F."/>
        </authorList>
    </citation>
    <scope>NUCLEOTIDE SEQUENCE [LARGE SCALE GENOMIC DNA]</scope>
</reference>
<dbReference type="HAMAP" id="MF_00270">
    <property type="entry name" value="Ribosomal_bS18"/>
    <property type="match status" value="1"/>
</dbReference>
<dbReference type="Pfam" id="PF01084">
    <property type="entry name" value="Ribosomal_S18"/>
    <property type="match status" value="1"/>
</dbReference>
<dbReference type="AlphaFoldDB" id="A0A2H0XD65"/>
<accession>A0A2H0XD65</accession>
<dbReference type="Gene3D" id="4.10.640.10">
    <property type="entry name" value="Ribosomal protein S18"/>
    <property type="match status" value="1"/>
</dbReference>
<name>A0A2H0XD65_UNCKA</name>